<dbReference type="Proteomes" id="UP000324974">
    <property type="component" value="Chromosome"/>
</dbReference>
<dbReference type="EMBL" id="CP042425">
    <property type="protein sequence ID" value="QEL19412.1"/>
    <property type="molecule type" value="Genomic_DNA"/>
</dbReference>
<name>A0A5C1ANT6_9BACT</name>
<reference evidence="2" key="1">
    <citation type="submission" date="2019-08" db="EMBL/GenBank/DDBJ databases">
        <title>Limnoglobus roseus gen. nov., sp. nov., a novel freshwater planctomycete with a giant genome from the family Gemmataceae.</title>
        <authorList>
            <person name="Kulichevskaya I.S."/>
            <person name="Naumoff D.G."/>
            <person name="Miroshnikov K."/>
            <person name="Ivanova A."/>
            <person name="Philippov D.A."/>
            <person name="Hakobyan A."/>
            <person name="Rijpstra I.C."/>
            <person name="Sinninghe Damste J.S."/>
            <person name="Liesack W."/>
            <person name="Dedysh S.N."/>
        </authorList>
    </citation>
    <scope>NUCLEOTIDE SEQUENCE [LARGE SCALE GENOMIC DNA]</scope>
    <source>
        <strain evidence="2">PX52</strain>
    </source>
</reference>
<evidence type="ECO:0000313" key="1">
    <source>
        <dbReference type="EMBL" id="QEL19412.1"/>
    </source>
</evidence>
<dbReference type="AlphaFoldDB" id="A0A5C1ANT6"/>
<sequence length="66" mass="7385">MGDHVRVTGPVEVEAVTVASVAFRLMETVAAHEKNGPERQSREYWFRLYHQCWIAVNGGDKPAGTE</sequence>
<gene>
    <name evidence="1" type="ORF">PX52LOC_06483</name>
</gene>
<proteinExistence type="predicted"/>
<organism evidence="1 2">
    <name type="scientific">Limnoglobus roseus</name>
    <dbReference type="NCBI Taxonomy" id="2598579"/>
    <lineage>
        <taxon>Bacteria</taxon>
        <taxon>Pseudomonadati</taxon>
        <taxon>Planctomycetota</taxon>
        <taxon>Planctomycetia</taxon>
        <taxon>Gemmatales</taxon>
        <taxon>Gemmataceae</taxon>
        <taxon>Limnoglobus</taxon>
    </lineage>
</organism>
<keyword evidence="2" id="KW-1185">Reference proteome</keyword>
<evidence type="ECO:0000313" key="2">
    <source>
        <dbReference type="Proteomes" id="UP000324974"/>
    </source>
</evidence>
<protein>
    <submittedName>
        <fullName evidence="1">Uncharacterized protein</fullName>
    </submittedName>
</protein>
<dbReference type="KEGG" id="lrs:PX52LOC_06483"/>
<accession>A0A5C1ANT6</accession>